<keyword evidence="4" id="KW-0012">Acyltransferase</keyword>
<dbReference type="InterPro" id="IPR013968">
    <property type="entry name" value="PKS_KR"/>
</dbReference>
<dbReference type="SMART" id="SM00825">
    <property type="entry name" value="PKS_KS"/>
    <property type="match status" value="2"/>
</dbReference>
<dbReference type="InterPro" id="IPR036291">
    <property type="entry name" value="NAD(P)-bd_dom_sf"/>
</dbReference>
<dbReference type="GO" id="GO:0004315">
    <property type="term" value="F:3-oxoacyl-[acyl-carrier-protein] synthase activity"/>
    <property type="evidence" value="ECO:0007669"/>
    <property type="project" value="InterPro"/>
</dbReference>
<dbReference type="Pfam" id="PF00109">
    <property type="entry name" value="ketoacyl-synt"/>
    <property type="match status" value="2"/>
</dbReference>
<dbReference type="InterPro" id="IPR057326">
    <property type="entry name" value="KR_dom"/>
</dbReference>
<keyword evidence="1" id="KW-0596">Phosphopantetheine</keyword>
<dbReference type="SUPFAM" id="SSF55048">
    <property type="entry name" value="Probable ACP-binding domain of malonyl-CoA ACP transacylase"/>
    <property type="match status" value="1"/>
</dbReference>
<feature type="region of interest" description="Disordered" evidence="6">
    <location>
        <begin position="1662"/>
        <end position="1681"/>
    </location>
</feature>
<dbReference type="InterPro" id="IPR036736">
    <property type="entry name" value="ACP-like_sf"/>
</dbReference>
<keyword evidence="11" id="KW-1185">Reference proteome</keyword>
<dbReference type="SMART" id="SM00826">
    <property type="entry name" value="PKS_DH"/>
    <property type="match status" value="1"/>
</dbReference>
<evidence type="ECO:0000259" key="7">
    <source>
        <dbReference type="PROSITE" id="PS50075"/>
    </source>
</evidence>
<dbReference type="InterPro" id="IPR032821">
    <property type="entry name" value="PKS_assoc"/>
</dbReference>
<reference evidence="10 11" key="1">
    <citation type="submission" date="2017-06" db="EMBL/GenBank/DDBJ databases">
        <authorList>
            <person name="Kim H.J."/>
            <person name="Triplett B.A."/>
        </authorList>
    </citation>
    <scope>NUCLEOTIDE SEQUENCE [LARGE SCALE GENOMIC DNA]</scope>
    <source>
        <strain evidence="10 11">DSM 44715</strain>
    </source>
</reference>
<dbReference type="InterPro" id="IPR009081">
    <property type="entry name" value="PP-bd_ACP"/>
</dbReference>
<dbReference type="OrthoDB" id="4537517at2"/>
<feature type="region of interest" description="Disordered" evidence="6">
    <location>
        <begin position="2983"/>
        <end position="3005"/>
    </location>
</feature>
<dbReference type="InterPro" id="IPR016039">
    <property type="entry name" value="Thiolase-like"/>
</dbReference>
<dbReference type="GO" id="GO:0071770">
    <property type="term" value="P:DIM/DIP cell wall layer assembly"/>
    <property type="evidence" value="ECO:0007669"/>
    <property type="project" value="TreeGrafter"/>
</dbReference>
<dbReference type="Proteomes" id="UP000198318">
    <property type="component" value="Unassembled WGS sequence"/>
</dbReference>
<keyword evidence="3 10" id="KW-0808">Transferase</keyword>
<dbReference type="Gene3D" id="3.40.50.720">
    <property type="entry name" value="NAD(P)-binding Rossmann-like Domain"/>
    <property type="match status" value="2"/>
</dbReference>
<dbReference type="InterPro" id="IPR014030">
    <property type="entry name" value="Ketoacyl_synth_N"/>
</dbReference>
<dbReference type="PANTHER" id="PTHR43775">
    <property type="entry name" value="FATTY ACID SYNTHASE"/>
    <property type="match status" value="1"/>
</dbReference>
<feature type="domain" description="Carrier" evidence="7">
    <location>
        <begin position="1125"/>
        <end position="1200"/>
    </location>
</feature>
<feature type="domain" description="PKS/mFAS DH" evidence="9">
    <location>
        <begin position="2122"/>
        <end position="2420"/>
    </location>
</feature>
<dbReference type="EMBL" id="FZOR01000007">
    <property type="protein sequence ID" value="SNS68614.1"/>
    <property type="molecule type" value="Genomic_DNA"/>
</dbReference>
<feature type="region of interest" description="N-terminal hotdog fold" evidence="5">
    <location>
        <begin position="2122"/>
        <end position="2244"/>
    </location>
</feature>
<dbReference type="InterPro" id="IPR014043">
    <property type="entry name" value="Acyl_transferase_dom"/>
</dbReference>
<feature type="domain" description="Carrier" evidence="7">
    <location>
        <begin position="2903"/>
        <end position="2980"/>
    </location>
</feature>
<dbReference type="InterPro" id="IPR016036">
    <property type="entry name" value="Malonyl_transacylase_ACP-bd"/>
</dbReference>
<evidence type="ECO:0000313" key="11">
    <source>
        <dbReference type="Proteomes" id="UP000198318"/>
    </source>
</evidence>
<evidence type="ECO:0000313" key="10">
    <source>
        <dbReference type="EMBL" id="SNS68614.1"/>
    </source>
</evidence>
<dbReference type="Pfam" id="PF14765">
    <property type="entry name" value="PS-DH"/>
    <property type="match status" value="1"/>
</dbReference>
<dbReference type="GO" id="GO:0005737">
    <property type="term" value="C:cytoplasm"/>
    <property type="evidence" value="ECO:0007669"/>
    <property type="project" value="TreeGrafter"/>
</dbReference>
<dbReference type="SUPFAM" id="SSF47336">
    <property type="entry name" value="ACP-like"/>
    <property type="match status" value="2"/>
</dbReference>
<dbReference type="Gene3D" id="1.10.1200.10">
    <property type="entry name" value="ACP-like"/>
    <property type="match status" value="2"/>
</dbReference>
<dbReference type="GO" id="GO:0031177">
    <property type="term" value="F:phosphopantetheine binding"/>
    <property type="evidence" value="ECO:0007669"/>
    <property type="project" value="InterPro"/>
</dbReference>
<dbReference type="PROSITE" id="PS00606">
    <property type="entry name" value="KS3_1"/>
    <property type="match status" value="2"/>
</dbReference>
<dbReference type="GO" id="GO:0005886">
    <property type="term" value="C:plasma membrane"/>
    <property type="evidence" value="ECO:0007669"/>
    <property type="project" value="TreeGrafter"/>
</dbReference>
<dbReference type="Pfam" id="PF21089">
    <property type="entry name" value="PKS_DH_N"/>
    <property type="match status" value="1"/>
</dbReference>
<evidence type="ECO:0000256" key="1">
    <source>
        <dbReference type="ARBA" id="ARBA00022450"/>
    </source>
</evidence>
<dbReference type="Pfam" id="PF00550">
    <property type="entry name" value="PP-binding"/>
    <property type="match status" value="2"/>
</dbReference>
<dbReference type="InterPro" id="IPR020807">
    <property type="entry name" value="PKS_DH"/>
</dbReference>
<feature type="domain" description="Ketosynthase family 3 (KS3)" evidence="8">
    <location>
        <begin position="1237"/>
        <end position="1662"/>
    </location>
</feature>
<dbReference type="CDD" id="cd00833">
    <property type="entry name" value="PKS"/>
    <property type="match status" value="2"/>
</dbReference>
<dbReference type="SMART" id="SM00822">
    <property type="entry name" value="PKS_KR"/>
    <property type="match status" value="2"/>
</dbReference>
<dbReference type="SUPFAM" id="SSF52151">
    <property type="entry name" value="FabD/lysophospholipase-like"/>
    <property type="match status" value="1"/>
</dbReference>
<feature type="region of interest" description="Disordered" evidence="6">
    <location>
        <begin position="1200"/>
        <end position="1234"/>
    </location>
</feature>
<feature type="region of interest" description="Disordered" evidence="6">
    <location>
        <begin position="2103"/>
        <end position="2133"/>
    </location>
</feature>
<feature type="compositionally biased region" description="Low complexity" evidence="6">
    <location>
        <begin position="1211"/>
        <end position="1225"/>
    </location>
</feature>
<dbReference type="GO" id="GO:0006633">
    <property type="term" value="P:fatty acid biosynthetic process"/>
    <property type="evidence" value="ECO:0007669"/>
    <property type="project" value="InterPro"/>
</dbReference>
<gene>
    <name evidence="10" type="ORF">SAMN05443665_1007206</name>
</gene>
<dbReference type="RefSeq" id="WP_089325770.1">
    <property type="nucleotide sequence ID" value="NZ_FZOR01000007.1"/>
</dbReference>
<dbReference type="PROSITE" id="PS52004">
    <property type="entry name" value="KS3_2"/>
    <property type="match status" value="2"/>
</dbReference>
<evidence type="ECO:0000256" key="5">
    <source>
        <dbReference type="PROSITE-ProRule" id="PRU01363"/>
    </source>
</evidence>
<dbReference type="GO" id="GO:0004312">
    <property type="term" value="F:fatty acid synthase activity"/>
    <property type="evidence" value="ECO:0007669"/>
    <property type="project" value="TreeGrafter"/>
</dbReference>
<dbReference type="CDD" id="cd05274">
    <property type="entry name" value="KR_FAS_SDR_x"/>
    <property type="match status" value="1"/>
</dbReference>
<dbReference type="Pfam" id="PF16197">
    <property type="entry name" value="KAsynt_C_assoc"/>
    <property type="match status" value="2"/>
</dbReference>
<dbReference type="InterPro" id="IPR020841">
    <property type="entry name" value="PKS_Beta-ketoAc_synthase_dom"/>
</dbReference>
<dbReference type="InterPro" id="IPR018201">
    <property type="entry name" value="Ketoacyl_synth_AS"/>
</dbReference>
<dbReference type="InterPro" id="IPR050091">
    <property type="entry name" value="PKS_NRPS_Biosynth_Enz"/>
</dbReference>
<evidence type="ECO:0000259" key="9">
    <source>
        <dbReference type="PROSITE" id="PS52019"/>
    </source>
</evidence>
<dbReference type="SMART" id="SM00827">
    <property type="entry name" value="PKS_AT"/>
    <property type="match status" value="1"/>
</dbReference>
<feature type="domain" description="Ketosynthase family 3 (KS3)" evidence="8">
    <location>
        <begin position="34"/>
        <end position="447"/>
    </location>
</feature>
<dbReference type="InterPro" id="IPR049551">
    <property type="entry name" value="PKS_DH_C"/>
</dbReference>
<feature type="active site" description="Proton acceptor; for dehydratase activity" evidence="5">
    <location>
        <position position="2154"/>
    </location>
</feature>
<feature type="region of interest" description="C-terminal hotdog fold" evidence="5">
    <location>
        <begin position="2264"/>
        <end position="2420"/>
    </location>
</feature>
<dbReference type="PANTHER" id="PTHR43775:SF51">
    <property type="entry name" value="INACTIVE PHENOLPHTHIOCEROL SYNTHESIS POLYKETIDE SYNTHASE TYPE I PKS1-RELATED"/>
    <property type="match status" value="1"/>
</dbReference>
<feature type="region of interest" description="Disordered" evidence="6">
    <location>
        <begin position="451"/>
        <end position="470"/>
    </location>
</feature>
<dbReference type="Gene3D" id="3.30.70.3290">
    <property type="match status" value="2"/>
</dbReference>
<keyword evidence="2" id="KW-0597">Phosphoprotein</keyword>
<evidence type="ECO:0000256" key="4">
    <source>
        <dbReference type="ARBA" id="ARBA00023315"/>
    </source>
</evidence>
<dbReference type="PROSITE" id="PS52019">
    <property type="entry name" value="PKS_MFAS_DH"/>
    <property type="match status" value="1"/>
</dbReference>
<dbReference type="SMART" id="SM01294">
    <property type="entry name" value="PKS_PP_betabranch"/>
    <property type="match status" value="2"/>
</dbReference>
<dbReference type="InterPro" id="IPR020806">
    <property type="entry name" value="PKS_PP-bd"/>
</dbReference>
<dbReference type="SUPFAM" id="SSF53901">
    <property type="entry name" value="Thiolase-like"/>
    <property type="match status" value="2"/>
</dbReference>
<dbReference type="Gene3D" id="3.10.129.110">
    <property type="entry name" value="Polyketide synthase dehydratase"/>
    <property type="match status" value="1"/>
</dbReference>
<evidence type="ECO:0000256" key="6">
    <source>
        <dbReference type="SAM" id="MobiDB-lite"/>
    </source>
</evidence>
<dbReference type="Pfam" id="PF02801">
    <property type="entry name" value="Ketoacyl-synt_C"/>
    <property type="match status" value="2"/>
</dbReference>
<accession>A0A239GKM6</accession>
<evidence type="ECO:0000256" key="2">
    <source>
        <dbReference type="ARBA" id="ARBA00022553"/>
    </source>
</evidence>
<organism evidence="10 11">
    <name type="scientific">Actinomadura meyerae</name>
    <dbReference type="NCBI Taxonomy" id="240840"/>
    <lineage>
        <taxon>Bacteria</taxon>
        <taxon>Bacillati</taxon>
        <taxon>Actinomycetota</taxon>
        <taxon>Actinomycetes</taxon>
        <taxon>Streptosporangiales</taxon>
        <taxon>Thermomonosporaceae</taxon>
        <taxon>Actinomadura</taxon>
    </lineage>
</organism>
<protein>
    <submittedName>
        <fullName evidence="10">Acyl transferase domain-containing protein</fullName>
    </submittedName>
</protein>
<sequence length="3034" mass="317162">MEDNGTAAGKQTPLTRALATIRELRRRLEEREGGGPVAIVGTGLRLPGGIGDLDGYWRMLAEGRDLVRPMPAERREPFAEEWRGLPQRGGFLDGVLDFDAGFFGISPREARHLDPQHRLLLEVAWEALEDAALPADAAAAARTGFYLGIMWQDYRDWLAGEPDAYWTTGNGHNFAAGRIAHALGLTGPTLAVDTACSSSLVAVHLAVQALRRGECEVALAGGANLILSPRSMRLVAETRSLAPDGRCKTFDARANGFTRGEGCGVVVLKRLDRALRDGDRIHAVIRGTALNQDGRAGGFTAPNVLSQVSLIETALAEAGLEPADIGYVETHGTGTSLGDPIEMEALATALGRRNGGRPLAVGALKTNAGHLESAAGVAGLVKAVLSLRERRFPPLVHFRTLNPRIDLSGTGITVPSELTDWDPAAGRHAAVSSFGMSGTNAHIILADPREPGLVEDPPAPEPDGAPAGGFEISARTGAALRALADRYAAALDGLDPADYAAFAHTATFGRTRLDVRARIEAADPGTAARRLRALASGAEPAGVTVVRDVPAGAADDGAGVPTARRVIDLPFYPWQRTRYAPESLGAGRAVQPAAPTAPETALPETALPETHQLVWQPVEPLAGSKGVYWVLAGDDVELVKLLLGAAAQRGAAGTVLGPDALAPAAADAGWEHRPLPAGSDGWSGFWAGHRATESIALLLVPEPEPASSGDDAADTDIEASAKLCADITSAVHGLRAASETGPARAFVTTQGARRIDDQDQVDSLRHGLLHGLAPVMGLEFSTVWGGIVDLPADPEPDDAGALLGFVAGETTRGPGAASEDLAAVRGGRILGARLSTVPEHAPHLPVRDDATYLVTGGLGAVGRELVKDLVRRGARHLLLIGRRPEEALGAEAAGLLAELRGRDVSVAYRGGGCDTPAAMAAACAPLGGMPAVRGVIHAAGSSERAPAEDTGTEEFAAALRNKYAAAWSLHRAAERWPLDFFVLVSSVSAVWGTEGYAAYSAANGGLDALAAHRRSRGLPATSIAYGPWTLDGLGMADEEALERYARVGVGALTAERGCAALADRSPGASGHVVSCPLDLARLDRVMSGLRPRALFGDGTAPDGRDRPATPAAAELAALPERAREPAARARVRRLVAAQLGHDDPQAVDEGTGFFELGLDSIMAADLVAGLAEDFGTDLAAADVFDHPTVAELAAHVLERWSEGPGPRPARARPAAPPRAAHPAAGTGSATEREEGVGEPIAIVGMAGRFPGADSVEALWELLRDGRDGVGPVPPGRWDGLPPGRTGPDGEPLLTTDQGGFLQDVDRFDAAFFGLPAREADALDPQQRLLLESTWHALEDAGIDPRSLRRSRTGVFVGISYSDYARVLARGGLEDVDAYYGTGTALNAAAGRISFTLGLNGPAVAVDTACSSSLVALHLAVRSLRSGESTAALAGGVNLLLDPTSSVAVSRAHMLSPDGRCRTFSADANGFVRAEGCGVVVLKRLADARRDGDRVLAVIRGSAVNQDGASSGLTAPSGRAQEEMLRAALADAGLPGSAVSYLEAHGTGTALGDPIELGAAWRVLGPGRGDGSPLLVGSVKSNVGHCESAAGIVAVIKTVLALRHGLIPPNLHFTEPNPQVAWADMDVRVVADPAPWPAGDGTRVAGVSGFGFTGTNAHVLLADPDDRPAPAPGPAEATGGPARNLLVPLSAPDPGGLARLSAAWRERLAEAAEEELPALAAVAGAGRAHFPYRRTLFGKSRDQLLSALDEPAPADPVSDAPRIAFLFSGQGSQYFGMGRELYETEPVFRDTFDACDEALEKSIGASLTELTLYGEDRDAINETQVTQPALVALELALAALWESWGVVPAAVMGHSVGEIAAAVHAGVMDRPTGLTLIAERARLMQGTERGGMLAIVAPEADAAAWADEHGLDLAAVNGPEAVVLSGPPDAVDGLAAHLKERKVRHRRLSVSHAFHSRLLDPALAELADVLKPLDFHDPEVPIVSNLTGRVAGPGEFDARYWTRHARRPVRFHDGVTALRDLDVDLCLEIGPDRTLINLVRAAGLAPPGGVAGSLRRGGADHDALLAVARTLYSLGQDLRWERIQTAPAGVRPDAPRYPFARTRHWASSPDTAPGQDPGRPVGGPPWGTEVRSPALRGRVFRTERSTAYPPHLTDHRLFGTVSVPGASQLATVLSALGARREPVVLEDLHFPRALVLRDGERYELQVIEAEEDGARAVSVQSLVDPEHGRWLEHLAARVAPPTEAEPPAPPGRAVPDPEEFTASADRHLSGEAFYRHLRGLGYQLGPSFRWIRDAWIRGDEALIRYAEPAVMNEDPADYQIHPGLLDSCLQSSVTFAVGEGEEVREADHLPIPFAAGRVAFPGRPAPGSGLWGHVRAVRDRRPSEGLMQVRTADVHLFDDAGATVLAVDGFRFRPAPRPLLESSLRGDAWHAYELRWDEWEPRLPEAGRLEIGVLGGDGAAPAVEAELEQRGHRVVPLDPEDMSGAESDLIVDARLTAPAASGAPADAFRRLAALADSLRAAPRHIPYAVLCTGDGEDGADAAPVREAAWGLLAALEAEEHDRRLLRFTLTPGWEPAALCSLLAGASAEEFAETRVNLGASGARVARLAPVSRWSVPEGAEHRHEGRAALITGGLGALGLSVAAMLAARGASDITLMSRSEPGEAARALLDELADGGTRVTVVSGDVTDPADCARAVAAAGERAPLTTVMHLAGVTDDRPFEELTAESFAKVFAAKAHGAENLAEALRGDPPEAFVLFSSASAVLGTAGQTAYAAANGYLGGLARRLRAAGLPAVAIDWGPWVPAAGGGLAGSAAAARAAESAGLRPLGDDEAAELLDLALARRRSRLIAMAVDAERATRPPHGRARAALFGAAASTGRAGGAGSGRSGRARGWLRAELDALDPDARGDRLRAAVRELVGEALGDPTAVQDETGFTDLGLDSIMVIDLRSRLALAAGAELPATVALDHPTIARLAGHVLGLLYPEPEPVPEPEPEPVRAGEPPVEESFEELTFEDLVRAVEADLEAGAEGGHHGGR</sequence>
<dbReference type="InterPro" id="IPR006162">
    <property type="entry name" value="Ppantetheine_attach_site"/>
</dbReference>
<dbReference type="SMART" id="SM00823">
    <property type="entry name" value="PKS_PP"/>
    <property type="match status" value="2"/>
</dbReference>
<dbReference type="Pfam" id="PF00698">
    <property type="entry name" value="Acyl_transf_1"/>
    <property type="match status" value="1"/>
</dbReference>
<dbReference type="Pfam" id="PF08659">
    <property type="entry name" value="KR"/>
    <property type="match status" value="2"/>
</dbReference>
<dbReference type="InterPro" id="IPR001227">
    <property type="entry name" value="Ac_transferase_dom_sf"/>
</dbReference>
<proteinExistence type="predicted"/>
<feature type="active site" description="Proton donor; for dehydratase activity" evidence="5">
    <location>
        <position position="2325"/>
    </location>
</feature>
<dbReference type="InterPro" id="IPR049552">
    <property type="entry name" value="PKS_DH_N"/>
</dbReference>
<dbReference type="SUPFAM" id="SSF51735">
    <property type="entry name" value="NAD(P)-binding Rossmann-fold domains"/>
    <property type="match status" value="3"/>
</dbReference>
<dbReference type="InterPro" id="IPR049900">
    <property type="entry name" value="PKS_mFAS_DH"/>
</dbReference>
<evidence type="ECO:0000256" key="3">
    <source>
        <dbReference type="ARBA" id="ARBA00022679"/>
    </source>
</evidence>
<dbReference type="FunFam" id="3.40.47.10:FF:000019">
    <property type="entry name" value="Polyketide synthase type I"/>
    <property type="match status" value="1"/>
</dbReference>
<name>A0A239GKM6_9ACTN</name>
<dbReference type="InterPro" id="IPR016035">
    <property type="entry name" value="Acyl_Trfase/lysoPLipase"/>
</dbReference>
<dbReference type="InterPro" id="IPR042104">
    <property type="entry name" value="PKS_dehydratase_sf"/>
</dbReference>
<dbReference type="Gene3D" id="3.40.366.10">
    <property type="entry name" value="Malonyl-Coenzyme A Acyl Carrier Protein, domain 2"/>
    <property type="match status" value="1"/>
</dbReference>
<dbReference type="Gene3D" id="3.40.47.10">
    <property type="match status" value="2"/>
</dbReference>
<dbReference type="InterPro" id="IPR014031">
    <property type="entry name" value="Ketoacyl_synth_C"/>
</dbReference>
<evidence type="ECO:0000259" key="8">
    <source>
        <dbReference type="PROSITE" id="PS52004"/>
    </source>
</evidence>
<dbReference type="PROSITE" id="PS50075">
    <property type="entry name" value="CARRIER"/>
    <property type="match status" value="2"/>
</dbReference>
<dbReference type="PROSITE" id="PS00012">
    <property type="entry name" value="PHOSPHOPANTETHEINE"/>
    <property type="match status" value="2"/>
</dbReference>